<protein>
    <submittedName>
        <fullName evidence="2">Uncharacterized protein</fullName>
    </submittedName>
</protein>
<feature type="region of interest" description="Disordered" evidence="1">
    <location>
        <begin position="69"/>
        <end position="95"/>
    </location>
</feature>
<comment type="caution">
    <text evidence="2">The sequence shown here is derived from an EMBL/GenBank/DDBJ whole genome shotgun (WGS) entry which is preliminary data.</text>
</comment>
<gene>
    <name evidence="2" type="ORF">EUX98_g4837</name>
</gene>
<sequence length="443" mass="48469">MPSFAERQAIQKKYNIDRRHIYDWYHTKGLRVSTKEKDAGSKGVDEGKVLRSRIPQRLIKQRPVQIELPSVSTSSSTMDICPPDSSSSSSCPSTPLMPLTPSTAYNLPAYESGIQPTAFPIQYFFDEPFPVDDPMSTNNCSPPPAAVEWNRRAQADPSESSPVSSETVFPISYEQPLPQDQREAYYQYLATTLGPAHGVQESVGSYKAFMTQQVQTYYERLLPSDLASVYPAALGLASTPASSSMLPCFSESLCASSHAKPQHQETDYGKWLLYAGRSLNTSAAPSTVSTPSEYDINASWFWGTPQDSGSVVESSLDISDILKSPVLRSRHPTMNSMAPGETSISATTLNDLIKRVEDETSCLPTVEGLPSGSNSRQSSPYAIFSSQTDDQFDGSYLDLRTAKGSQGLEKMAEATSTRSKERSRTRTRTRHLTATTVSAGGDV</sequence>
<evidence type="ECO:0000313" key="3">
    <source>
        <dbReference type="Proteomes" id="UP000308730"/>
    </source>
</evidence>
<dbReference type="Proteomes" id="UP000308730">
    <property type="component" value="Unassembled WGS sequence"/>
</dbReference>
<organism evidence="2 3">
    <name type="scientific">Antrodiella citrinella</name>
    <dbReference type="NCBI Taxonomy" id="2447956"/>
    <lineage>
        <taxon>Eukaryota</taxon>
        <taxon>Fungi</taxon>
        <taxon>Dikarya</taxon>
        <taxon>Basidiomycota</taxon>
        <taxon>Agaricomycotina</taxon>
        <taxon>Agaricomycetes</taxon>
        <taxon>Polyporales</taxon>
        <taxon>Steccherinaceae</taxon>
        <taxon>Antrodiella</taxon>
    </lineage>
</organism>
<evidence type="ECO:0000313" key="2">
    <source>
        <dbReference type="EMBL" id="THH29348.1"/>
    </source>
</evidence>
<reference evidence="2 3" key="1">
    <citation type="submission" date="2019-02" db="EMBL/GenBank/DDBJ databases">
        <title>Genome sequencing of the rare red list fungi Antrodiella citrinella (Flaviporus citrinellus).</title>
        <authorList>
            <person name="Buettner E."/>
            <person name="Kellner H."/>
        </authorList>
    </citation>
    <scope>NUCLEOTIDE SEQUENCE [LARGE SCALE GENOMIC DNA]</scope>
    <source>
        <strain evidence="2 3">DSM 108506</strain>
    </source>
</reference>
<feature type="compositionally biased region" description="Low complexity" evidence="1">
    <location>
        <begin position="78"/>
        <end position="95"/>
    </location>
</feature>
<accession>A0A4S4MVF1</accession>
<keyword evidence="3" id="KW-1185">Reference proteome</keyword>
<proteinExistence type="predicted"/>
<feature type="region of interest" description="Disordered" evidence="1">
    <location>
        <begin position="406"/>
        <end position="443"/>
    </location>
</feature>
<dbReference type="OrthoDB" id="3038119at2759"/>
<dbReference type="AlphaFoldDB" id="A0A4S4MVF1"/>
<name>A0A4S4MVF1_9APHY</name>
<feature type="compositionally biased region" description="Low complexity" evidence="1">
    <location>
        <begin position="432"/>
        <end position="443"/>
    </location>
</feature>
<dbReference type="EMBL" id="SGPM01000128">
    <property type="protein sequence ID" value="THH29348.1"/>
    <property type="molecule type" value="Genomic_DNA"/>
</dbReference>
<evidence type="ECO:0000256" key="1">
    <source>
        <dbReference type="SAM" id="MobiDB-lite"/>
    </source>
</evidence>